<dbReference type="GO" id="GO:0006355">
    <property type="term" value="P:regulation of DNA-templated transcription"/>
    <property type="evidence" value="ECO:0007669"/>
    <property type="project" value="InterPro"/>
</dbReference>
<dbReference type="Proteomes" id="UP000185487">
    <property type="component" value="Chromosome"/>
</dbReference>
<evidence type="ECO:0000256" key="2">
    <source>
        <dbReference type="SAM" id="MobiDB-lite"/>
    </source>
</evidence>
<dbReference type="AlphaFoldDB" id="A0AAE8HUA2"/>
<sequence length="179" mass="18851">MSEAAPTSQLDYIERTVDVVAAYVSNNSLPSADLPALIASIHEALNAIGSGPVAPATESVERPTPAQIRKSIRPDGLVSFIDGKSYKTLKRHLTKHGLDPQSYRERYGLPADYPTTSANYSAQRSALAKSLGLGQPGRSQSADKDAEPADEAVSAPAPSRRKASAAATKPRAGRKVEAA</sequence>
<dbReference type="RefSeq" id="WP_043346338.1">
    <property type="nucleotide sequence ID" value="NZ_CP015367.1"/>
</dbReference>
<protein>
    <submittedName>
        <fullName evidence="3">MucR family transcriptional regulatory protein y4pD</fullName>
    </submittedName>
    <submittedName>
        <fullName evidence="4">Predicted transcriptional regulator</fullName>
    </submittedName>
</protein>
<feature type="region of interest" description="Disordered" evidence="2">
    <location>
        <begin position="128"/>
        <end position="179"/>
    </location>
</feature>
<name>A0AAE8HUA2_9HYPH</name>
<accession>A0AAE8HUA2</accession>
<evidence type="ECO:0000313" key="3">
    <source>
        <dbReference type="EMBL" id="APT33135.1"/>
    </source>
</evidence>
<reference evidence="3 5" key="1">
    <citation type="submission" date="2016-04" db="EMBL/GenBank/DDBJ databases">
        <title>Complete genome sequencing and analysis of CBMB27, Methylobacterium phyllosphaerae isolated from leaf tissues of rice (Oryza sativa L.).</title>
        <authorList>
            <person name="Lee Y."/>
            <person name="Hwangbo K."/>
            <person name="Chung H."/>
            <person name="Yoo J."/>
            <person name="Kim K.Y."/>
            <person name="Sa T.M."/>
            <person name="Um Y."/>
            <person name="Madhaiyan M."/>
        </authorList>
    </citation>
    <scope>NUCLEOTIDE SEQUENCE [LARGE SCALE GENOMIC DNA]</scope>
    <source>
        <strain evidence="3 5">CBMB27</strain>
    </source>
</reference>
<dbReference type="Pfam" id="PF05443">
    <property type="entry name" value="ROS_MUCR"/>
    <property type="match status" value="1"/>
</dbReference>
<dbReference type="InterPro" id="IPR041920">
    <property type="entry name" value="ROS/MUCR_sf"/>
</dbReference>
<organism evidence="4 6">
    <name type="scientific">Methylobacterium phyllosphaerae</name>
    <dbReference type="NCBI Taxonomy" id="418223"/>
    <lineage>
        <taxon>Bacteria</taxon>
        <taxon>Pseudomonadati</taxon>
        <taxon>Pseudomonadota</taxon>
        <taxon>Alphaproteobacteria</taxon>
        <taxon>Hyphomicrobiales</taxon>
        <taxon>Methylobacteriaceae</taxon>
        <taxon>Methylobacterium</taxon>
    </lineage>
</organism>
<evidence type="ECO:0000313" key="4">
    <source>
        <dbReference type="EMBL" id="SFH24115.1"/>
    </source>
</evidence>
<proteinExistence type="inferred from homology"/>
<dbReference type="GO" id="GO:0008270">
    <property type="term" value="F:zinc ion binding"/>
    <property type="evidence" value="ECO:0007669"/>
    <property type="project" value="InterPro"/>
</dbReference>
<keyword evidence="5" id="KW-1185">Reference proteome</keyword>
<dbReference type="EMBL" id="FOPK01000017">
    <property type="protein sequence ID" value="SFH24115.1"/>
    <property type="molecule type" value="Genomic_DNA"/>
</dbReference>
<dbReference type="Proteomes" id="UP000199140">
    <property type="component" value="Unassembled WGS sequence"/>
</dbReference>
<dbReference type="InterPro" id="IPR008807">
    <property type="entry name" value="ROS_MUCR"/>
</dbReference>
<feature type="compositionally biased region" description="Low complexity" evidence="2">
    <location>
        <begin position="152"/>
        <end position="170"/>
    </location>
</feature>
<gene>
    <name evidence="3" type="ORF">MCBMB27_03844</name>
    <name evidence="4" type="ORF">SAMN05192567_11793</name>
</gene>
<evidence type="ECO:0000256" key="1">
    <source>
        <dbReference type="ARBA" id="ARBA00007031"/>
    </source>
</evidence>
<dbReference type="GO" id="GO:0003677">
    <property type="term" value="F:DNA binding"/>
    <property type="evidence" value="ECO:0007669"/>
    <property type="project" value="InterPro"/>
</dbReference>
<comment type="similarity">
    <text evidence="1">Belongs to the ros/MucR family.</text>
</comment>
<dbReference type="GeneID" id="96605567"/>
<reference evidence="4 6" key="2">
    <citation type="submission" date="2016-10" db="EMBL/GenBank/DDBJ databases">
        <authorList>
            <person name="Varghese N."/>
            <person name="Submissions S."/>
        </authorList>
    </citation>
    <scope>NUCLEOTIDE SEQUENCE [LARGE SCALE GENOMIC DNA]</scope>
    <source>
        <strain evidence="4 6">CBMB27</strain>
    </source>
</reference>
<dbReference type="Gene3D" id="1.10.10.1550">
    <property type="entry name" value="ROS/MUCR transcriptional regulator protein"/>
    <property type="match status" value="1"/>
</dbReference>
<dbReference type="EMBL" id="CP015367">
    <property type="protein sequence ID" value="APT33135.1"/>
    <property type="molecule type" value="Genomic_DNA"/>
</dbReference>
<evidence type="ECO:0000313" key="6">
    <source>
        <dbReference type="Proteomes" id="UP000199140"/>
    </source>
</evidence>
<dbReference type="KEGG" id="mphy:MCBMB27_03844"/>
<evidence type="ECO:0000313" key="5">
    <source>
        <dbReference type="Proteomes" id="UP000185487"/>
    </source>
</evidence>